<keyword evidence="3" id="KW-1185">Reference proteome</keyword>
<evidence type="ECO:0000256" key="1">
    <source>
        <dbReference type="SAM" id="Phobius"/>
    </source>
</evidence>
<dbReference type="EMBL" id="JAIXMP010000029">
    <property type="protein sequence ID" value="KAI9251803.1"/>
    <property type="molecule type" value="Genomic_DNA"/>
</dbReference>
<keyword evidence="1" id="KW-0472">Membrane</keyword>
<comment type="caution">
    <text evidence="2">The sequence shown here is derived from an EMBL/GenBank/DDBJ whole genome shotgun (WGS) entry which is preliminary data.</text>
</comment>
<proteinExistence type="predicted"/>
<organism evidence="2 3">
    <name type="scientific">Phascolomyces articulosus</name>
    <dbReference type="NCBI Taxonomy" id="60185"/>
    <lineage>
        <taxon>Eukaryota</taxon>
        <taxon>Fungi</taxon>
        <taxon>Fungi incertae sedis</taxon>
        <taxon>Mucoromycota</taxon>
        <taxon>Mucoromycotina</taxon>
        <taxon>Mucoromycetes</taxon>
        <taxon>Mucorales</taxon>
        <taxon>Lichtheimiaceae</taxon>
        <taxon>Phascolomyces</taxon>
    </lineage>
</organism>
<sequence>MFLLCIILIFHYNLFLYLRPTTNKYSQEYIYVYVLLLKYYSSLPLYCFFYSFTSTFSL</sequence>
<feature type="transmembrane region" description="Helical" evidence="1">
    <location>
        <begin position="31"/>
        <end position="52"/>
    </location>
</feature>
<keyword evidence="1" id="KW-0812">Transmembrane</keyword>
<gene>
    <name evidence="2" type="ORF">BDA99DRAFT_521215</name>
</gene>
<keyword evidence="1" id="KW-1133">Transmembrane helix</keyword>
<name>A0AAD5PBM7_9FUNG</name>
<evidence type="ECO:0000313" key="2">
    <source>
        <dbReference type="EMBL" id="KAI9251803.1"/>
    </source>
</evidence>
<reference evidence="2" key="2">
    <citation type="submission" date="2023-02" db="EMBL/GenBank/DDBJ databases">
        <authorList>
            <consortium name="DOE Joint Genome Institute"/>
            <person name="Mondo S.J."/>
            <person name="Chang Y."/>
            <person name="Wang Y."/>
            <person name="Ahrendt S."/>
            <person name="Andreopoulos W."/>
            <person name="Barry K."/>
            <person name="Beard J."/>
            <person name="Benny G.L."/>
            <person name="Blankenship S."/>
            <person name="Bonito G."/>
            <person name="Cuomo C."/>
            <person name="Desiro A."/>
            <person name="Gervers K.A."/>
            <person name="Hundley H."/>
            <person name="Kuo A."/>
            <person name="LaButti K."/>
            <person name="Lang B.F."/>
            <person name="Lipzen A."/>
            <person name="O'Donnell K."/>
            <person name="Pangilinan J."/>
            <person name="Reynolds N."/>
            <person name="Sandor L."/>
            <person name="Smith M.W."/>
            <person name="Tsang A."/>
            <person name="Grigoriev I.V."/>
            <person name="Stajich J.E."/>
            <person name="Spatafora J.W."/>
        </authorList>
    </citation>
    <scope>NUCLEOTIDE SEQUENCE</scope>
    <source>
        <strain evidence="2">RSA 2281</strain>
    </source>
</reference>
<protein>
    <submittedName>
        <fullName evidence="2">Uncharacterized protein</fullName>
    </submittedName>
</protein>
<dbReference type="AlphaFoldDB" id="A0AAD5PBM7"/>
<reference evidence="2" key="1">
    <citation type="journal article" date="2022" name="IScience">
        <title>Evolution of zygomycete secretomes and the origins of terrestrial fungal ecologies.</title>
        <authorList>
            <person name="Chang Y."/>
            <person name="Wang Y."/>
            <person name="Mondo S."/>
            <person name="Ahrendt S."/>
            <person name="Andreopoulos W."/>
            <person name="Barry K."/>
            <person name="Beard J."/>
            <person name="Benny G.L."/>
            <person name="Blankenship S."/>
            <person name="Bonito G."/>
            <person name="Cuomo C."/>
            <person name="Desiro A."/>
            <person name="Gervers K.A."/>
            <person name="Hundley H."/>
            <person name="Kuo A."/>
            <person name="LaButti K."/>
            <person name="Lang B.F."/>
            <person name="Lipzen A."/>
            <person name="O'Donnell K."/>
            <person name="Pangilinan J."/>
            <person name="Reynolds N."/>
            <person name="Sandor L."/>
            <person name="Smith M.E."/>
            <person name="Tsang A."/>
            <person name="Grigoriev I.V."/>
            <person name="Stajich J.E."/>
            <person name="Spatafora J.W."/>
        </authorList>
    </citation>
    <scope>NUCLEOTIDE SEQUENCE</scope>
    <source>
        <strain evidence="2">RSA 2281</strain>
    </source>
</reference>
<accession>A0AAD5PBM7</accession>
<dbReference type="Proteomes" id="UP001209540">
    <property type="component" value="Unassembled WGS sequence"/>
</dbReference>
<evidence type="ECO:0000313" key="3">
    <source>
        <dbReference type="Proteomes" id="UP001209540"/>
    </source>
</evidence>